<dbReference type="FunFam" id="1.25.40.10:FF:000690">
    <property type="entry name" value="Pentatricopeptide repeat-containing protein"/>
    <property type="match status" value="1"/>
</dbReference>
<dbReference type="InterPro" id="IPR046960">
    <property type="entry name" value="PPR_At4g14850-like_plant"/>
</dbReference>
<name>A0A9N7NDC8_STRHE</name>
<dbReference type="Gene3D" id="1.25.40.10">
    <property type="entry name" value="Tetratricopeptide repeat domain"/>
    <property type="match status" value="2"/>
</dbReference>
<comment type="similarity">
    <text evidence="1">Belongs to the PPR family. PCMP-H subfamily.</text>
</comment>
<sequence>MQLAGLGPEPATMMGFFPACSNLSALRLGICGHGHSVVRGFVSDISICNALVDMYGKCGDIRAARRVFDGMGFNKDVVSWNTMLMGYGINGLGPQAVMLFKDMRTVGPKPDEITFVALLSACSHSGLVEEGRRVFRAMREEFGLCPKMDHYFCMVDLFGRAGLLDEAYGLVRGGMPFEPDAHMWNALLAACRIHKNVELGERVSGEIFRSVGGASSTGNFVLLYNLYTSAWRWDDAEKVRIEQKELGFRKKPGCSWIEVKGRVHGFVGGGDCSHERSSEIYNKLEELVVEMQRLIGV</sequence>
<dbReference type="GO" id="GO:0009451">
    <property type="term" value="P:RNA modification"/>
    <property type="evidence" value="ECO:0007669"/>
    <property type="project" value="InterPro"/>
</dbReference>
<comment type="caution">
    <text evidence="4">The sequence shown here is derived from an EMBL/GenBank/DDBJ whole genome shotgun (WGS) entry which is preliminary data.</text>
</comment>
<feature type="repeat" description="PPR" evidence="3">
    <location>
        <begin position="76"/>
        <end position="110"/>
    </location>
</feature>
<dbReference type="Proteomes" id="UP001153555">
    <property type="component" value="Unassembled WGS sequence"/>
</dbReference>
<dbReference type="EMBL" id="CACSLK010027624">
    <property type="protein sequence ID" value="CAA0826654.1"/>
    <property type="molecule type" value="Genomic_DNA"/>
</dbReference>
<evidence type="ECO:0000256" key="3">
    <source>
        <dbReference type="PROSITE-ProRule" id="PRU00708"/>
    </source>
</evidence>
<reference evidence="4" key="1">
    <citation type="submission" date="2019-12" db="EMBL/GenBank/DDBJ databases">
        <authorList>
            <person name="Scholes J."/>
        </authorList>
    </citation>
    <scope>NUCLEOTIDE SEQUENCE</scope>
</reference>
<evidence type="ECO:0000256" key="1">
    <source>
        <dbReference type="ARBA" id="ARBA00006643"/>
    </source>
</evidence>
<dbReference type="Pfam" id="PF20431">
    <property type="entry name" value="E_motif"/>
    <property type="match status" value="1"/>
</dbReference>
<dbReference type="NCBIfam" id="TIGR00756">
    <property type="entry name" value="PPR"/>
    <property type="match status" value="3"/>
</dbReference>
<dbReference type="GO" id="GO:0003729">
    <property type="term" value="F:mRNA binding"/>
    <property type="evidence" value="ECO:0007669"/>
    <property type="project" value="UniProtKB-ARBA"/>
</dbReference>
<dbReference type="AlphaFoldDB" id="A0A9N7NDC8"/>
<dbReference type="OrthoDB" id="185373at2759"/>
<dbReference type="InterPro" id="IPR046848">
    <property type="entry name" value="E_motif"/>
</dbReference>
<evidence type="ECO:0000313" key="5">
    <source>
        <dbReference type="Proteomes" id="UP001153555"/>
    </source>
</evidence>
<protein>
    <submittedName>
        <fullName evidence="4">Pentatricopeptide repeat-containing protein</fullName>
    </submittedName>
</protein>
<keyword evidence="5" id="KW-1185">Reference proteome</keyword>
<evidence type="ECO:0000313" key="4">
    <source>
        <dbReference type="EMBL" id="CAA0826654.1"/>
    </source>
</evidence>
<dbReference type="Pfam" id="PF01535">
    <property type="entry name" value="PPR"/>
    <property type="match status" value="1"/>
</dbReference>
<gene>
    <name evidence="4" type="ORF">SHERM_01853</name>
</gene>
<dbReference type="PROSITE" id="PS51375">
    <property type="entry name" value="PPR"/>
    <property type="match status" value="2"/>
</dbReference>
<feature type="repeat" description="PPR" evidence="3">
    <location>
        <begin position="111"/>
        <end position="141"/>
    </location>
</feature>
<proteinExistence type="inferred from homology"/>
<dbReference type="PANTHER" id="PTHR47926:SF536">
    <property type="entry name" value="DYW DOMAIN-CONTAINING PROTEIN"/>
    <property type="match status" value="1"/>
</dbReference>
<dbReference type="InterPro" id="IPR011990">
    <property type="entry name" value="TPR-like_helical_dom_sf"/>
</dbReference>
<evidence type="ECO:0000256" key="2">
    <source>
        <dbReference type="ARBA" id="ARBA00022737"/>
    </source>
</evidence>
<keyword evidence="2" id="KW-0677">Repeat</keyword>
<dbReference type="InterPro" id="IPR002885">
    <property type="entry name" value="PPR_rpt"/>
</dbReference>
<dbReference type="PANTHER" id="PTHR47926">
    <property type="entry name" value="PENTATRICOPEPTIDE REPEAT-CONTAINING PROTEIN"/>
    <property type="match status" value="1"/>
</dbReference>
<accession>A0A9N7NDC8</accession>
<organism evidence="4 5">
    <name type="scientific">Striga hermonthica</name>
    <name type="common">Purple witchweed</name>
    <name type="synonym">Buchnera hermonthica</name>
    <dbReference type="NCBI Taxonomy" id="68872"/>
    <lineage>
        <taxon>Eukaryota</taxon>
        <taxon>Viridiplantae</taxon>
        <taxon>Streptophyta</taxon>
        <taxon>Embryophyta</taxon>
        <taxon>Tracheophyta</taxon>
        <taxon>Spermatophyta</taxon>
        <taxon>Magnoliopsida</taxon>
        <taxon>eudicotyledons</taxon>
        <taxon>Gunneridae</taxon>
        <taxon>Pentapetalae</taxon>
        <taxon>asterids</taxon>
        <taxon>lamiids</taxon>
        <taxon>Lamiales</taxon>
        <taxon>Orobanchaceae</taxon>
        <taxon>Buchnereae</taxon>
        <taxon>Striga</taxon>
    </lineage>
</organism>
<dbReference type="Pfam" id="PF13041">
    <property type="entry name" value="PPR_2"/>
    <property type="match status" value="1"/>
</dbReference>